<proteinExistence type="predicted"/>
<evidence type="ECO:0008006" key="3">
    <source>
        <dbReference type="Google" id="ProtNLM"/>
    </source>
</evidence>
<dbReference type="Proteomes" id="UP001431784">
    <property type="component" value="Unassembled WGS sequence"/>
</dbReference>
<dbReference type="Gene3D" id="3.40.630.30">
    <property type="match status" value="1"/>
</dbReference>
<keyword evidence="2" id="KW-1185">Reference proteome</keyword>
<evidence type="ECO:0000313" key="1">
    <source>
        <dbReference type="EMBL" id="MDD7969954.1"/>
    </source>
</evidence>
<gene>
    <name evidence="1" type="ORF">PUT78_02485</name>
</gene>
<organism evidence="1 2">
    <name type="scientific">Roseinatronobacter alkalisoli</name>
    <dbReference type="NCBI Taxonomy" id="3028235"/>
    <lineage>
        <taxon>Bacteria</taxon>
        <taxon>Pseudomonadati</taxon>
        <taxon>Pseudomonadota</taxon>
        <taxon>Alphaproteobacteria</taxon>
        <taxon>Rhodobacterales</taxon>
        <taxon>Paracoccaceae</taxon>
        <taxon>Roseinatronobacter</taxon>
    </lineage>
</organism>
<sequence>MIPTIRPAERADIDQIAELLVADAEERCATDSGLWKLDQNARDKTISTIKTTMEAEKAPFRQQWLIAKAGDRLVGVTHSILLPVPPIYAGEFGPPGLIMEDCCIAQGTPAQTRHELLKAAEADLIGAGALILLASSVPGGAWEAEYAGQGYAPLTKYFAKTRLTRQTPFADVRQATEDDVPGIVAASAVHRRILNDLHPLFWKPHDDADTRFGAWMKRSLTLEDRDMFVSDDVGGIRGYAISHPATPLHFPTPHDISGIGVIDDFFHEAIENPDKLGGSGPEAVALFSVAAAARARRGNHSVLVVCPADWRSKIELLEKQGYRNAITWHIKMVG</sequence>
<evidence type="ECO:0000313" key="2">
    <source>
        <dbReference type="Proteomes" id="UP001431784"/>
    </source>
</evidence>
<comment type="caution">
    <text evidence="1">The sequence shown here is derived from an EMBL/GenBank/DDBJ whole genome shotgun (WGS) entry which is preliminary data.</text>
</comment>
<accession>A0ABT5T4H4</accession>
<protein>
    <recommendedName>
        <fullName evidence="3">GNAT family N-acetyltransferase</fullName>
    </recommendedName>
</protein>
<reference evidence="1" key="1">
    <citation type="submission" date="2023-02" db="EMBL/GenBank/DDBJ databases">
        <title>Description of Roseinatronobacter alkalisoli sp. nov., an alkaliphilic bacerium isolated from soda soil.</title>
        <authorList>
            <person name="Wei W."/>
        </authorList>
    </citation>
    <scope>NUCLEOTIDE SEQUENCE</scope>
    <source>
        <strain evidence="1">HJB301</strain>
    </source>
</reference>
<name>A0ABT5T4H4_9RHOB</name>
<dbReference type="EMBL" id="JAQZSM010000002">
    <property type="protein sequence ID" value="MDD7969954.1"/>
    <property type="molecule type" value="Genomic_DNA"/>
</dbReference>
<dbReference type="RefSeq" id="WP_274350505.1">
    <property type="nucleotide sequence ID" value="NZ_JAQZSM010000002.1"/>
</dbReference>